<keyword evidence="2 6" id="KW-0808">Transferase</keyword>
<evidence type="ECO:0000256" key="2">
    <source>
        <dbReference type="ARBA" id="ARBA00022679"/>
    </source>
</evidence>
<dbReference type="Pfam" id="PF04561">
    <property type="entry name" value="RNA_pol_Rpb2_2"/>
    <property type="match status" value="1"/>
</dbReference>
<comment type="subunit">
    <text evidence="6 8">The RNAP catalytic core consists of 2 alpha, 1 beta, 1 beta' and 1 omega subunit. When a sigma factor is associated with the core the holoenzyme is formed, which can initiate transcription.</text>
</comment>
<dbReference type="Pfam" id="PF10385">
    <property type="entry name" value="RNA_pol_Rpb2_45"/>
    <property type="match status" value="1"/>
</dbReference>
<evidence type="ECO:0000259" key="12">
    <source>
        <dbReference type="Pfam" id="PF04561"/>
    </source>
</evidence>
<keyword evidence="17" id="KW-1185">Reference proteome</keyword>
<feature type="domain" description="RNA polymerase beta subunit protrusion" evidence="13">
    <location>
        <begin position="34"/>
        <end position="521"/>
    </location>
</feature>
<dbReference type="Pfam" id="PF04565">
    <property type="entry name" value="RNA_pol_Rpb2_3"/>
    <property type="match status" value="1"/>
</dbReference>
<dbReference type="InterPro" id="IPR015712">
    <property type="entry name" value="DNA-dir_RNA_pol_su2"/>
</dbReference>
<dbReference type="RefSeq" id="WP_236864986.1">
    <property type="nucleotide sequence ID" value="NZ_AP025225.1"/>
</dbReference>
<dbReference type="Pfam" id="PF00562">
    <property type="entry name" value="RNA_pol_Rpb2_6"/>
    <property type="match status" value="1"/>
</dbReference>
<evidence type="ECO:0000313" key="17">
    <source>
        <dbReference type="Proteomes" id="UP001320209"/>
    </source>
</evidence>
<gene>
    <name evidence="6 16" type="primary">rpoB</name>
    <name evidence="16" type="ORF">HYD_6830</name>
</gene>
<accession>A0ABN6L3R1</accession>
<evidence type="ECO:0000259" key="11">
    <source>
        <dbReference type="Pfam" id="PF04560"/>
    </source>
</evidence>
<evidence type="ECO:0000313" key="16">
    <source>
        <dbReference type="EMBL" id="BDB96550.1"/>
    </source>
</evidence>
<dbReference type="Gene3D" id="2.40.50.150">
    <property type="match status" value="1"/>
</dbReference>
<evidence type="ECO:0000259" key="10">
    <source>
        <dbReference type="Pfam" id="PF00562"/>
    </source>
</evidence>
<dbReference type="PANTHER" id="PTHR20856">
    <property type="entry name" value="DNA-DIRECTED RNA POLYMERASE I SUBUNIT 2"/>
    <property type="match status" value="1"/>
</dbReference>
<dbReference type="Gene3D" id="2.40.270.10">
    <property type="entry name" value="DNA-directed RNA polymerase, subunit 2, domain 6"/>
    <property type="match status" value="1"/>
</dbReference>
<dbReference type="Pfam" id="PF04560">
    <property type="entry name" value="RNA_pol_Rpb2_7"/>
    <property type="match status" value="1"/>
</dbReference>
<dbReference type="InterPro" id="IPR007641">
    <property type="entry name" value="RNA_pol_Rpb2_7"/>
</dbReference>
<dbReference type="GO" id="GO:0000428">
    <property type="term" value="C:DNA-directed RNA polymerase complex"/>
    <property type="evidence" value="ECO:0007669"/>
    <property type="project" value="UniProtKB-KW"/>
</dbReference>
<name>A0ABN6L3R1_9PROT</name>
<protein>
    <recommendedName>
        <fullName evidence="6 8">DNA-directed RNA polymerase subunit beta</fullName>
        <shortName evidence="6">RNAP subunit beta</shortName>
        <ecNumber evidence="6 8">2.7.7.6</ecNumber>
    </recommendedName>
    <alternativeName>
        <fullName evidence="6">RNA polymerase subunit beta</fullName>
    </alternativeName>
    <alternativeName>
        <fullName evidence="6">Transcriptase subunit beta</fullName>
    </alternativeName>
</protein>
<evidence type="ECO:0000256" key="3">
    <source>
        <dbReference type="ARBA" id="ARBA00022695"/>
    </source>
</evidence>
<evidence type="ECO:0000256" key="8">
    <source>
        <dbReference type="RuleBase" id="RU363031"/>
    </source>
</evidence>
<dbReference type="Gene3D" id="3.90.1110.10">
    <property type="entry name" value="RNA polymerase Rpb2, domain 2"/>
    <property type="match status" value="1"/>
</dbReference>
<dbReference type="InterPro" id="IPR010243">
    <property type="entry name" value="RNA_pol_bsu_bac"/>
</dbReference>
<reference evidence="16" key="1">
    <citation type="submission" date="2021-10" db="EMBL/GenBank/DDBJ databases">
        <title>Genome Sequence of The Candidatus Hydrogeosomobacter endosymbioticus, an Intracellular Bacterial Symbiont of the Anaerobic Ciliate GW7.</title>
        <authorList>
            <person name="Shiohama Y."/>
            <person name="Shinzato N."/>
        </authorList>
    </citation>
    <scope>NUCLEOTIDE SEQUENCE [LARGE SCALE GENOMIC DNA]</scope>
    <source>
        <strain evidence="16">200920</strain>
    </source>
</reference>
<dbReference type="CDD" id="cd00653">
    <property type="entry name" value="RNA_pol_B_RPB2"/>
    <property type="match status" value="1"/>
</dbReference>
<sequence length="1385" mass="153217">MVYCVESFCRAANAHKRIRYNFAKITEVMSMPSLIDLQEKSYQDFLQKDVHPNQRENKGLQAALQAAFPINDFSGRAQLEFDGYKLCDPKYDIEESKYKGVTYASPMRARLRLVVWSGEKENRTIKHVREQEVYLGDVPLMTGRGTFIINGIERVVVSQMHRAPGVFFDYDNRGGAVAGRYMFVARVIPFQGSWLDFEFDMKDVLYVRIDRKRKFLASTLLMALSDTPSDKESAGMSKEELLSSFYDSFECSSSGGVWRIPFMPSMWKGVVLDGDMVNAETGEVVVKSGGRIDRKTINAIQASGVRHINIDNEKLVGKYLARRVVSQDTGEVFAECGAEITMEFLQALSKERIDTIQLLEIDHSNIGAHFRNTLMAEKNETREEALVDIYRILRPGETPTLEAANTLLYNSFFNPERYDLSDVGRIKINSCLNLDTDVSVHVLQKRDLIAAVKFLLRLKDGHGAVDDIDSLANRRVRPVGELLEGQYRAGIIRMKRGISERMVSVDLEQAMPNDLLNVRPLSAIIREFFGASQLSQFMDQTNPLSEVSHKRRLSSLGPGGLSRDRAGFEVRDVHPTHYGRTCPVETPESVNIGLISAMATYARVNKYGFLETPYRKVRNGKLTDEIIYLSAKEEEKYSIAQADVDVDEKGNLLGELVGCRRAAGDYALVPVKEVDFTDISPRQIVSVAAALIPFIECDDAARALMGSNMQRQAVPLLRPQSPLIGTGMEEIVARDSGAAVVAKRSGVVDQVSSERIVVRATDDLSKGKSVVDIYSLAKFQKSNAGTCVHQRPLVYVGQSVKEGDVIADGPATDRGDLALGRNVTIALMSLNGYCFEDSIVISSELVKEDAYTTLHIEELEVSAKDTRLGPEYVTRDIPGVSEESLRHLDESGIAYIGAEVRAGDVLVGRVSPKAEAPLTPEEKLLRAIFADKACEVKDTSLRVPPGVSGTVVDVRVFSRRDIEKDERSQSIDREAIARLVADKETERKILDQGFDRAFKGLVVGKIALKGGKKEQIAITEEYWESLTKAQKNSIIVEDAALMEQIKALLAQHESAMKDLQIRFEQKVEKIHMGDDLPAGVLKTVKVYIAVKRKIQVGDKMAGRHGNKGVVSIIVPVEDMPYLSDGTPVDVVLNPLSVPSRMNIGQILEMHLGWAALNFGKKAVGLLKQAAMDGISEEEGSSIIREGLKDIYCKPEICEKIDSMSGVELIEMADGISKGVPMACPAFEGAKSAEITDALVKAGCTSSGQEILHDGLTGEPFDRPVTVGVLYVMKLHHLVDEKIHARSVGPYSLVTQQPLGGKAQFGGQRFGEMEVWALEAYGAAYTLQEMLTVKSDDVEGRTKVYEAIIKGQEMCDFGIPESFYVLNKEIRTLGLNMECCKENAAS</sequence>
<feature type="domain" description="DNA-directed RNA polymerase beta subunit external 1" evidence="15">
    <location>
        <begin position="614"/>
        <end position="680"/>
    </location>
</feature>
<dbReference type="HAMAP" id="MF_01321">
    <property type="entry name" value="RNApol_bact_RpoB"/>
    <property type="match status" value="1"/>
</dbReference>
<dbReference type="Pfam" id="PF04563">
    <property type="entry name" value="RNA_pol_Rpb2_1"/>
    <property type="match status" value="1"/>
</dbReference>
<dbReference type="InterPro" id="IPR007120">
    <property type="entry name" value="DNA-dir_RNAP_su2_dom"/>
</dbReference>
<dbReference type="InterPro" id="IPR007645">
    <property type="entry name" value="RNA_pol_Rpb2_3"/>
</dbReference>
<dbReference type="InterPro" id="IPR014724">
    <property type="entry name" value="RNA_pol_RPB2_OB-fold"/>
</dbReference>
<feature type="coiled-coil region" evidence="9">
    <location>
        <begin position="1042"/>
        <end position="1069"/>
    </location>
</feature>
<dbReference type="EMBL" id="AP025225">
    <property type="protein sequence ID" value="BDB96550.1"/>
    <property type="molecule type" value="Genomic_DNA"/>
</dbReference>
<comment type="similarity">
    <text evidence="6 7">Belongs to the RNA polymerase beta chain family.</text>
</comment>
<dbReference type="InterPro" id="IPR019462">
    <property type="entry name" value="DNA-dir_RNA_pol_bsu_external_1"/>
</dbReference>
<feature type="domain" description="RNA polymerase Rpb2" evidence="12">
    <location>
        <begin position="359"/>
        <end position="477"/>
    </location>
</feature>
<dbReference type="EC" id="2.7.7.6" evidence="6 8"/>
<evidence type="ECO:0000259" key="15">
    <source>
        <dbReference type="Pfam" id="PF10385"/>
    </source>
</evidence>
<evidence type="ECO:0000256" key="7">
    <source>
        <dbReference type="RuleBase" id="RU000434"/>
    </source>
</evidence>
<keyword evidence="1 6" id="KW-0240">DNA-directed RNA polymerase</keyword>
<organism evidence="16 17">
    <name type="scientific">Candidatus Hydrogenosomobacter endosymbioticus</name>
    <dbReference type="NCBI Taxonomy" id="2558174"/>
    <lineage>
        <taxon>Bacteria</taxon>
        <taxon>Pseudomonadati</taxon>
        <taxon>Pseudomonadota</taxon>
        <taxon>Alphaproteobacteria</taxon>
        <taxon>Holosporales</taxon>
        <taxon>Holosporaceae</taxon>
        <taxon>Candidatus Hydrogenosomobacter</taxon>
    </lineage>
</organism>
<dbReference type="NCBIfam" id="NF001616">
    <property type="entry name" value="PRK00405.1"/>
    <property type="match status" value="1"/>
</dbReference>
<keyword evidence="4 6" id="KW-0804">Transcription</keyword>
<keyword evidence="3 6" id="KW-0548">Nucleotidyltransferase</keyword>
<dbReference type="Gene3D" id="2.40.50.100">
    <property type="match status" value="1"/>
</dbReference>
<evidence type="ECO:0000256" key="9">
    <source>
        <dbReference type="SAM" id="Coils"/>
    </source>
</evidence>
<dbReference type="Gene3D" id="3.90.1100.10">
    <property type="match status" value="2"/>
</dbReference>
<evidence type="ECO:0000259" key="13">
    <source>
        <dbReference type="Pfam" id="PF04563"/>
    </source>
</evidence>
<dbReference type="Gene3D" id="2.30.150.10">
    <property type="entry name" value="DNA-directed RNA polymerase, beta subunit, external 1 domain"/>
    <property type="match status" value="1"/>
</dbReference>
<evidence type="ECO:0000259" key="14">
    <source>
        <dbReference type="Pfam" id="PF04565"/>
    </source>
</evidence>
<dbReference type="InterPro" id="IPR007121">
    <property type="entry name" value="RNA_pol_bsu_CS"/>
</dbReference>
<dbReference type="InterPro" id="IPR037034">
    <property type="entry name" value="RNA_pol_Rpb2_2_sf"/>
</dbReference>
<dbReference type="Gene3D" id="3.90.1800.10">
    <property type="entry name" value="RNA polymerase alpha subunit dimerisation domain"/>
    <property type="match status" value="1"/>
</dbReference>
<dbReference type="InterPro" id="IPR037033">
    <property type="entry name" value="DNA-dir_RNAP_su2_hyb_sf"/>
</dbReference>
<feature type="domain" description="RNA polymerase Rpb2" evidence="14">
    <location>
        <begin position="536"/>
        <end position="604"/>
    </location>
</feature>
<dbReference type="InterPro" id="IPR007642">
    <property type="entry name" value="RNA_pol_Rpb2_2"/>
</dbReference>
<dbReference type="SUPFAM" id="SSF64484">
    <property type="entry name" value="beta and beta-prime subunits of DNA dependent RNA-polymerase"/>
    <property type="match status" value="1"/>
</dbReference>
<keyword evidence="9" id="KW-0175">Coiled coil</keyword>
<evidence type="ECO:0000256" key="5">
    <source>
        <dbReference type="ARBA" id="ARBA00048552"/>
    </source>
</evidence>
<dbReference type="InterPro" id="IPR007644">
    <property type="entry name" value="RNA_pol_bsu_protrusion"/>
</dbReference>
<dbReference type="PROSITE" id="PS01166">
    <property type="entry name" value="RNA_POL_BETA"/>
    <property type="match status" value="1"/>
</dbReference>
<dbReference type="NCBIfam" id="TIGR02013">
    <property type="entry name" value="rpoB"/>
    <property type="match status" value="1"/>
</dbReference>
<proteinExistence type="inferred from homology"/>
<comment type="function">
    <text evidence="6 8">DNA-dependent RNA polymerase catalyzes the transcription of DNA into RNA using the four ribonucleoside triphosphates as substrates.</text>
</comment>
<dbReference type="InterPro" id="IPR042107">
    <property type="entry name" value="DNA-dir_RNA_pol_bsu_ext_1_sf"/>
</dbReference>
<evidence type="ECO:0000256" key="1">
    <source>
        <dbReference type="ARBA" id="ARBA00022478"/>
    </source>
</evidence>
<feature type="domain" description="RNA polymerase Rpb2" evidence="11">
    <location>
        <begin position="1305"/>
        <end position="1379"/>
    </location>
</feature>
<feature type="domain" description="DNA-directed RNA polymerase subunit 2 hybrid-binding" evidence="10">
    <location>
        <begin position="741"/>
        <end position="1303"/>
    </location>
</feature>
<dbReference type="Proteomes" id="UP001320209">
    <property type="component" value="Chromosome"/>
</dbReference>
<evidence type="ECO:0000256" key="6">
    <source>
        <dbReference type="HAMAP-Rule" id="MF_01321"/>
    </source>
</evidence>
<evidence type="ECO:0000256" key="4">
    <source>
        <dbReference type="ARBA" id="ARBA00023163"/>
    </source>
</evidence>
<comment type="catalytic activity">
    <reaction evidence="5 6 8">
        <text>RNA(n) + a ribonucleoside 5'-triphosphate = RNA(n+1) + diphosphate</text>
        <dbReference type="Rhea" id="RHEA:21248"/>
        <dbReference type="Rhea" id="RHEA-COMP:14527"/>
        <dbReference type="Rhea" id="RHEA-COMP:17342"/>
        <dbReference type="ChEBI" id="CHEBI:33019"/>
        <dbReference type="ChEBI" id="CHEBI:61557"/>
        <dbReference type="ChEBI" id="CHEBI:140395"/>
        <dbReference type="EC" id="2.7.7.6"/>
    </reaction>
</comment>